<accession>B9L5Z5</accession>
<sequence>MKNILLTFFFSSVLFANSNLCNLLPKNLNNYKESSKCEYTNIQSNYGKSSQAYKEYKNGNKKISIQLIKGSMAYQMMTPFMMPVQVETNDMIMKITTCKNFKCAITYDKKENGGVIIVLIEQNIPVILTLTYEKMNIDEAMNLINKLDLKKIKNSL</sequence>
<gene>
    <name evidence="2" type="ordered locus">NAMH_1390</name>
</gene>
<organism evidence="2 3">
    <name type="scientific">Nautilia profundicola (strain ATCC BAA-1463 / DSM 18972 / AmH)</name>
    <dbReference type="NCBI Taxonomy" id="598659"/>
    <lineage>
        <taxon>Bacteria</taxon>
        <taxon>Pseudomonadati</taxon>
        <taxon>Campylobacterota</taxon>
        <taxon>Epsilonproteobacteria</taxon>
        <taxon>Nautiliales</taxon>
        <taxon>Nautiliaceae</taxon>
        <taxon>Nautilia</taxon>
    </lineage>
</organism>
<keyword evidence="1" id="KW-0732">Signal</keyword>
<proteinExistence type="predicted"/>
<dbReference type="Proteomes" id="UP000000448">
    <property type="component" value="Chromosome"/>
</dbReference>
<dbReference type="OrthoDB" id="9891704at2"/>
<feature type="chain" id="PRO_5002886107" evidence="1">
    <location>
        <begin position="17"/>
        <end position="156"/>
    </location>
</feature>
<name>B9L5Z5_NAUPA</name>
<evidence type="ECO:0000313" key="2">
    <source>
        <dbReference type="EMBL" id="ACM92169.1"/>
    </source>
</evidence>
<protein>
    <submittedName>
        <fullName evidence="2">Uncharacterized protein</fullName>
    </submittedName>
</protein>
<dbReference type="KEGG" id="nam:NAMH_1390"/>
<dbReference type="eggNOG" id="ENOG503369Z">
    <property type="taxonomic scope" value="Bacteria"/>
</dbReference>
<reference evidence="2 3" key="1">
    <citation type="journal article" date="2009" name="PLoS Genet.">
        <title>Adaptations to submarine hydrothermal environments exemplified by the genome of Nautilia profundicola.</title>
        <authorList>
            <person name="Campbell B.J."/>
            <person name="Smith J.L."/>
            <person name="Hanson T.E."/>
            <person name="Klotz M.G."/>
            <person name="Stein L.Y."/>
            <person name="Lee C.K."/>
            <person name="Wu D."/>
            <person name="Robinson J.M."/>
            <person name="Khouri H.M."/>
            <person name="Eisen J.A."/>
            <person name="Cary S.C."/>
        </authorList>
    </citation>
    <scope>NUCLEOTIDE SEQUENCE [LARGE SCALE GENOMIC DNA]</scope>
    <source>
        <strain evidence="3">ATCC BAA-1463 / DSM 18972 / AmH</strain>
    </source>
</reference>
<dbReference type="STRING" id="598659.NAMH_1390"/>
<dbReference type="HOGENOM" id="CLU_1684684_0_0_7"/>
<dbReference type="RefSeq" id="WP_012663541.1">
    <property type="nucleotide sequence ID" value="NC_012115.1"/>
</dbReference>
<dbReference type="EMBL" id="CP001279">
    <property type="protein sequence ID" value="ACM92169.1"/>
    <property type="molecule type" value="Genomic_DNA"/>
</dbReference>
<evidence type="ECO:0000256" key="1">
    <source>
        <dbReference type="SAM" id="SignalP"/>
    </source>
</evidence>
<keyword evidence="3" id="KW-1185">Reference proteome</keyword>
<feature type="signal peptide" evidence="1">
    <location>
        <begin position="1"/>
        <end position="16"/>
    </location>
</feature>
<dbReference type="AlphaFoldDB" id="B9L5Z5"/>
<evidence type="ECO:0000313" key="3">
    <source>
        <dbReference type="Proteomes" id="UP000000448"/>
    </source>
</evidence>